<accession>A0A507EI89</accession>
<sequence length="282" mass="32441">MIVRAAPIIGKSADSFNRHQVIWKRRFVAHFGLSVDSAVDVWEIVQEWFIAVGLKKVCFLWALYFLKVYPTESTAASKFNTSETNWRVKVKLAMDCFQQMEEIHFDDRFENWNHLEPSCYVDGTDVLVTETHPQDADLFSHKFHHAGYRYQVATALGCSKIVWVDGGVPCGSWPDLKMVRHGILGEIGPNEKVAADQGYCGDDQIMTKLHGRDAATRDHNHNLKQMGARHETVNARLKDFHILRGLYRANRNDHYRIFKAVAQITQVKLRREPLYSLDGLLR</sequence>
<dbReference type="EMBL" id="QEAP01000572">
    <property type="protein sequence ID" value="TPX63969.1"/>
    <property type="molecule type" value="Genomic_DNA"/>
</dbReference>
<proteinExistence type="predicted"/>
<feature type="domain" description="DDE Tnp4" evidence="3">
    <location>
        <begin position="121"/>
        <end position="264"/>
    </location>
</feature>
<evidence type="ECO:0000256" key="1">
    <source>
        <dbReference type="ARBA" id="ARBA00001968"/>
    </source>
</evidence>
<organism evidence="4 5">
    <name type="scientific">Chytriomyces confervae</name>
    <dbReference type="NCBI Taxonomy" id="246404"/>
    <lineage>
        <taxon>Eukaryota</taxon>
        <taxon>Fungi</taxon>
        <taxon>Fungi incertae sedis</taxon>
        <taxon>Chytridiomycota</taxon>
        <taxon>Chytridiomycota incertae sedis</taxon>
        <taxon>Chytridiomycetes</taxon>
        <taxon>Chytridiales</taxon>
        <taxon>Chytriomycetaceae</taxon>
        <taxon>Chytriomyces</taxon>
    </lineage>
</organism>
<evidence type="ECO:0000256" key="2">
    <source>
        <dbReference type="ARBA" id="ARBA00022723"/>
    </source>
</evidence>
<evidence type="ECO:0000259" key="3">
    <source>
        <dbReference type="Pfam" id="PF13359"/>
    </source>
</evidence>
<comment type="cofactor">
    <cofactor evidence="1">
        <name>a divalent metal cation</name>
        <dbReference type="ChEBI" id="CHEBI:60240"/>
    </cofactor>
</comment>
<dbReference type="InterPro" id="IPR027806">
    <property type="entry name" value="HARBI1_dom"/>
</dbReference>
<dbReference type="Proteomes" id="UP000320333">
    <property type="component" value="Unassembled WGS sequence"/>
</dbReference>
<name>A0A507EI89_9FUNG</name>
<keyword evidence="5" id="KW-1185">Reference proteome</keyword>
<dbReference type="GO" id="GO:0046872">
    <property type="term" value="F:metal ion binding"/>
    <property type="evidence" value="ECO:0007669"/>
    <property type="project" value="UniProtKB-KW"/>
</dbReference>
<comment type="caution">
    <text evidence="4">The sequence shown here is derived from an EMBL/GenBank/DDBJ whole genome shotgun (WGS) entry which is preliminary data.</text>
</comment>
<keyword evidence="2" id="KW-0479">Metal-binding</keyword>
<protein>
    <recommendedName>
        <fullName evidence="3">DDE Tnp4 domain-containing protein</fullName>
    </recommendedName>
</protein>
<dbReference type="OrthoDB" id="2142338at2759"/>
<evidence type="ECO:0000313" key="5">
    <source>
        <dbReference type="Proteomes" id="UP000320333"/>
    </source>
</evidence>
<dbReference type="AlphaFoldDB" id="A0A507EI89"/>
<evidence type="ECO:0000313" key="4">
    <source>
        <dbReference type="EMBL" id="TPX63969.1"/>
    </source>
</evidence>
<gene>
    <name evidence="4" type="ORF">CcCBS67573_g08528</name>
</gene>
<dbReference type="Pfam" id="PF13359">
    <property type="entry name" value="DDE_Tnp_4"/>
    <property type="match status" value="1"/>
</dbReference>
<reference evidence="4 5" key="1">
    <citation type="journal article" date="2019" name="Sci. Rep.">
        <title>Comparative genomics of chytrid fungi reveal insights into the obligate biotrophic and pathogenic lifestyle of Synchytrium endobioticum.</title>
        <authorList>
            <person name="van de Vossenberg B.T.L.H."/>
            <person name="Warris S."/>
            <person name="Nguyen H.D.T."/>
            <person name="van Gent-Pelzer M.P.E."/>
            <person name="Joly D.L."/>
            <person name="van de Geest H.C."/>
            <person name="Bonants P.J.M."/>
            <person name="Smith D.S."/>
            <person name="Levesque C.A."/>
            <person name="van der Lee T.A.J."/>
        </authorList>
    </citation>
    <scope>NUCLEOTIDE SEQUENCE [LARGE SCALE GENOMIC DNA]</scope>
    <source>
        <strain evidence="4 5">CBS 675.73</strain>
    </source>
</reference>